<organism evidence="2 3">
    <name type="scientific">Parnassius apollo</name>
    <name type="common">Apollo butterfly</name>
    <name type="synonym">Papilio apollo</name>
    <dbReference type="NCBI Taxonomy" id="110799"/>
    <lineage>
        <taxon>Eukaryota</taxon>
        <taxon>Metazoa</taxon>
        <taxon>Ecdysozoa</taxon>
        <taxon>Arthropoda</taxon>
        <taxon>Hexapoda</taxon>
        <taxon>Insecta</taxon>
        <taxon>Pterygota</taxon>
        <taxon>Neoptera</taxon>
        <taxon>Endopterygota</taxon>
        <taxon>Lepidoptera</taxon>
        <taxon>Glossata</taxon>
        <taxon>Ditrysia</taxon>
        <taxon>Papilionoidea</taxon>
        <taxon>Papilionidae</taxon>
        <taxon>Parnassiinae</taxon>
        <taxon>Parnassini</taxon>
        <taxon>Parnassius</taxon>
        <taxon>Parnassius</taxon>
    </lineage>
</organism>
<dbReference type="Proteomes" id="UP000691718">
    <property type="component" value="Unassembled WGS sequence"/>
</dbReference>
<protein>
    <submittedName>
        <fullName evidence="2">(apollo) hypothetical protein</fullName>
    </submittedName>
</protein>
<keyword evidence="1" id="KW-0732">Signal</keyword>
<comment type="caution">
    <text evidence="2">The sequence shown here is derived from an EMBL/GenBank/DDBJ whole genome shotgun (WGS) entry which is preliminary data.</text>
</comment>
<evidence type="ECO:0000256" key="1">
    <source>
        <dbReference type="SAM" id="SignalP"/>
    </source>
</evidence>
<sequence>MLKLILCTLFAVAAAEPGILISPSYVETYSAPATTTVTRHASSHSVINTPYYYPRGIIPGYPHENLHFIKKRSAPLISTYGFPTTYLAGTPWTNGYSSYIRSNPLISYSPIQYTPGHLIKKRSAVFAVPSTYYTSTPYSSSSYYIPNSYATTYSSALLHNTPLISTYGAQPHFIKKRSVALAPTSYAPFASSYIAFGPLATTYSTAILPNNYPYWSSYAALPIFKKK</sequence>
<dbReference type="EMBL" id="CAJQZP010001576">
    <property type="protein sequence ID" value="CAG5055071.1"/>
    <property type="molecule type" value="Genomic_DNA"/>
</dbReference>
<name>A0A8S3Y5W8_PARAO</name>
<dbReference type="OrthoDB" id="6931985at2759"/>
<reference evidence="2" key="1">
    <citation type="submission" date="2021-04" db="EMBL/GenBank/DDBJ databases">
        <authorList>
            <person name="Tunstrom K."/>
        </authorList>
    </citation>
    <scope>NUCLEOTIDE SEQUENCE</scope>
</reference>
<proteinExistence type="predicted"/>
<feature type="signal peptide" evidence="1">
    <location>
        <begin position="1"/>
        <end position="15"/>
    </location>
</feature>
<evidence type="ECO:0000313" key="2">
    <source>
        <dbReference type="EMBL" id="CAG5055071.1"/>
    </source>
</evidence>
<dbReference type="AlphaFoldDB" id="A0A8S3Y5W8"/>
<keyword evidence="3" id="KW-1185">Reference proteome</keyword>
<evidence type="ECO:0000313" key="3">
    <source>
        <dbReference type="Proteomes" id="UP000691718"/>
    </source>
</evidence>
<accession>A0A8S3Y5W8</accession>
<gene>
    <name evidence="2" type="ORF">PAPOLLO_LOCUS26152</name>
</gene>
<feature type="chain" id="PRO_5035789736" evidence="1">
    <location>
        <begin position="16"/>
        <end position="227"/>
    </location>
</feature>